<keyword evidence="2 4" id="KW-0863">Zinc-finger</keyword>
<accession>A0ABP1R7A8</accession>
<dbReference type="InterPro" id="IPR000571">
    <property type="entry name" value="Znf_CCCH"/>
</dbReference>
<evidence type="ECO:0000256" key="1">
    <source>
        <dbReference type="ARBA" id="ARBA00022723"/>
    </source>
</evidence>
<dbReference type="Gene3D" id="1.10.8.10">
    <property type="entry name" value="DNA helicase RuvA subunit, C-terminal domain"/>
    <property type="match status" value="1"/>
</dbReference>
<keyword evidence="1 4" id="KW-0479">Metal-binding</keyword>
<reference evidence="8 9" key="1">
    <citation type="submission" date="2024-08" db="EMBL/GenBank/DDBJ databases">
        <authorList>
            <person name="Cucini C."/>
            <person name="Frati F."/>
        </authorList>
    </citation>
    <scope>NUCLEOTIDE SEQUENCE [LARGE SCALE GENOMIC DNA]</scope>
</reference>
<keyword evidence="9" id="KW-1185">Reference proteome</keyword>
<evidence type="ECO:0000256" key="5">
    <source>
        <dbReference type="SAM" id="MobiDB-lite"/>
    </source>
</evidence>
<feature type="region of interest" description="Disordered" evidence="5">
    <location>
        <begin position="1546"/>
        <end position="1568"/>
    </location>
</feature>
<dbReference type="SMART" id="SM00165">
    <property type="entry name" value="UBA"/>
    <property type="match status" value="1"/>
</dbReference>
<evidence type="ECO:0000256" key="4">
    <source>
        <dbReference type="PROSITE-ProRule" id="PRU00723"/>
    </source>
</evidence>
<feature type="compositionally biased region" description="Low complexity" evidence="5">
    <location>
        <begin position="1552"/>
        <end position="1562"/>
    </location>
</feature>
<feature type="compositionally biased region" description="Polar residues" evidence="5">
    <location>
        <begin position="1473"/>
        <end position="1482"/>
    </location>
</feature>
<feature type="zinc finger region" description="C3H1-type" evidence="4">
    <location>
        <begin position="205"/>
        <end position="228"/>
    </location>
</feature>
<dbReference type="InterPro" id="IPR041679">
    <property type="entry name" value="DNA2/NAM7-like_C"/>
</dbReference>
<dbReference type="PROSITE" id="PS50103">
    <property type="entry name" value="ZF_C3H1"/>
    <property type="match status" value="1"/>
</dbReference>
<dbReference type="InterPro" id="IPR036855">
    <property type="entry name" value="Znf_CCCH_sf"/>
</dbReference>
<dbReference type="SUPFAM" id="SSF90229">
    <property type="entry name" value="CCCH zinc finger"/>
    <property type="match status" value="1"/>
</dbReference>
<dbReference type="SUPFAM" id="SSF46934">
    <property type="entry name" value="UBA-like"/>
    <property type="match status" value="1"/>
</dbReference>
<dbReference type="PANTHER" id="PTHR10887">
    <property type="entry name" value="DNA2/NAM7 HELICASE FAMILY"/>
    <property type="match status" value="1"/>
</dbReference>
<gene>
    <name evidence="8" type="ORF">ODALV1_LOCUS19551</name>
</gene>
<dbReference type="InterPro" id="IPR015940">
    <property type="entry name" value="UBA"/>
</dbReference>
<feature type="region of interest" description="Disordered" evidence="5">
    <location>
        <begin position="1473"/>
        <end position="1499"/>
    </location>
</feature>
<dbReference type="InterPro" id="IPR047187">
    <property type="entry name" value="SF1_C_Upf1"/>
</dbReference>
<protein>
    <recommendedName>
        <fullName evidence="10">Helicase with zinc finger domain</fullName>
    </recommendedName>
</protein>
<proteinExistence type="predicted"/>
<dbReference type="Pfam" id="PF13086">
    <property type="entry name" value="AAA_11"/>
    <property type="match status" value="2"/>
</dbReference>
<dbReference type="Pfam" id="PF13087">
    <property type="entry name" value="AAA_12"/>
    <property type="match status" value="1"/>
</dbReference>
<feature type="region of interest" description="Disordered" evidence="5">
    <location>
        <begin position="1"/>
        <end position="25"/>
    </location>
</feature>
<feature type="domain" description="UBA" evidence="6">
    <location>
        <begin position="1624"/>
        <end position="1663"/>
    </location>
</feature>
<keyword evidence="3 4" id="KW-0862">Zinc</keyword>
<dbReference type="Gene3D" id="3.40.50.300">
    <property type="entry name" value="P-loop containing nucleotide triphosphate hydrolases"/>
    <property type="match status" value="2"/>
</dbReference>
<dbReference type="PANTHER" id="PTHR10887:SF365">
    <property type="entry name" value="HELICASE WITH ZINC FINGER DOMAIN-RELATED"/>
    <property type="match status" value="1"/>
</dbReference>
<evidence type="ECO:0000256" key="3">
    <source>
        <dbReference type="ARBA" id="ARBA00022833"/>
    </source>
</evidence>
<evidence type="ECO:0000256" key="2">
    <source>
        <dbReference type="ARBA" id="ARBA00022771"/>
    </source>
</evidence>
<dbReference type="EMBL" id="CAXLJM020000066">
    <property type="protein sequence ID" value="CAL8121816.1"/>
    <property type="molecule type" value="Genomic_DNA"/>
</dbReference>
<dbReference type="CDD" id="cd18808">
    <property type="entry name" value="SF1_C_Upf1"/>
    <property type="match status" value="1"/>
</dbReference>
<organism evidence="8 9">
    <name type="scientific">Orchesella dallaii</name>
    <dbReference type="NCBI Taxonomy" id="48710"/>
    <lineage>
        <taxon>Eukaryota</taxon>
        <taxon>Metazoa</taxon>
        <taxon>Ecdysozoa</taxon>
        <taxon>Arthropoda</taxon>
        <taxon>Hexapoda</taxon>
        <taxon>Collembola</taxon>
        <taxon>Entomobryomorpha</taxon>
        <taxon>Entomobryoidea</taxon>
        <taxon>Orchesellidae</taxon>
        <taxon>Orchesellinae</taxon>
        <taxon>Orchesella</taxon>
    </lineage>
</organism>
<dbReference type="Gene3D" id="4.10.1000.10">
    <property type="entry name" value="Zinc finger, CCCH-type"/>
    <property type="match status" value="1"/>
</dbReference>
<dbReference type="SUPFAM" id="SSF52540">
    <property type="entry name" value="P-loop containing nucleoside triphosphate hydrolases"/>
    <property type="match status" value="1"/>
</dbReference>
<name>A0ABP1R7A8_9HEXA</name>
<feature type="compositionally biased region" description="Basic residues" evidence="5">
    <location>
        <begin position="1592"/>
        <end position="1607"/>
    </location>
</feature>
<dbReference type="InterPro" id="IPR045055">
    <property type="entry name" value="DNA2/NAM7-like"/>
</dbReference>
<dbReference type="InterPro" id="IPR009060">
    <property type="entry name" value="UBA-like_sf"/>
</dbReference>
<evidence type="ECO:0000259" key="7">
    <source>
        <dbReference type="PROSITE" id="PS50103"/>
    </source>
</evidence>
<evidence type="ECO:0000259" key="6">
    <source>
        <dbReference type="PROSITE" id="PS50030"/>
    </source>
</evidence>
<sequence>MKGMANLKDGKSANDGDVGAGCTSSKKAKKLEKHLEEVNKELQSKLVSCSGGKGLKKQKMKPEQESVLLEQKCILLLKLLRHKEVVDEGYSIVGRLGANVVIFKCILIALVRLGKPEHDILELLNAWKTANPKCLHLLDTKRKFDSYLTALRSGMKHSDVFNNIEDALGLHADMVLSKQITDTDTTSEKKWRFRTPPPRHTTFSLCPRASSGESCIYGEECLFAHSQDELREWKMRGEGDKKENTVLDDAVESCSRSTKKRPIPNIYRSLLIPPLCIHYLVDLGKKIKEAKNIKDILSDDLQGIKMKVETPLMYQRRIDGCSKVQCTWSFSVGTKMPMGTVSILHDSNRECFRISSGMYYNKKKESLSLIELHPNNKIQTKLQVLNTFIQPSLFLRFNYGWPEMCYYKVDVTFESRDALPVPGLYRQTLVFDFKKDPKLVRHICIEVLPKLEPIDTTFSELNVNKSVWATSRAVESPVVFCLSGEQNNLSVEGEDKESFTSKNCDFPSLNQYSSFAVNELPFRGLPFKNMNIVDSNTGVCVNVKGVSLPQASSEDNLFLDDVPLNKENYCMWMKDFLDVELKARQKVLIELKKTVDVRLFEKYTTNPDCLYKYSCEGELYGKLEMMSDISYDTKLRKLINDSCSAVLISDSPELNSALMKPSRQYLCNLVDKLKSAIIIAIGRKAVGELSLLSDSIRPLQIQFVLDSNKIDRMKFTLEDLSKHHMELLFPSFENSKSPFLKVMDPIGLLNEEELLLNSRQTNVYNLLTEKKVLIDTDEFTPPVLVTGPVSTGKTYLLAHCLRALLRSYPGVPPNRILVCTQSDLAADIYITEYLHRWLVNDQLSVQRSKPLRIYDEDRFVDTVGGAVKHYCLFNKDGTSFRYPSKEEVLLHRVIIITLSTCAELVQIGLDDDTFTHIFIDEAALCLEAECVQPVVLAGSNTKVVIAGDVMQTYLGMFALSKGVPSISLLERLRNLYPFRHPFVVNLIENYTNHEVIVKFISEIFYHDQLRPASHQPCHPSYYPLSFQHIPSSKELQPDNGGGYYNMEEIRCVVDFTEELMRSWPEAWGSRDANDSVVVVTPFTNHVIGLRVQLQLKSLQSVNVEMVSNVLGKRFRVVIISTVRTYKNYSENMLSNPSDSALDGGFFSDRRLINTAISCAKSLVVVFGDALSLWSHGSCRDIWRKYLAECHSHQSLRGFPQIDNSGTPVVGLTVVVPSQENLPPVKSSLNADSKVIRHPPPQPAPLLNSRVASQNKLLDNSSISRGVLSTSVNRPSNHLESTSSWNVNGSNLHQAPKTDLFSAFSSNSESLYAISSKLEGSSESERVGSTNLSFNKISSNMGTVNAAVFKPLEGYRSPFELPSVAQSSSAIDDFKDIGNFKSTEGMPVENNLSPLIHQPMPLPTPTIPSHVLYNRNFLLEGESFQTTNIVEANKSFGLGNFQSSPQKFMSPLLRGPPGFTSVAYEPKLGMFSSDNSANRSTSPFRGGGAGGLTPKYGYKRNTYELPPRMLRNLTISNHRSTTPRKPTSRLLPAEMNFFEELGLDSPLAKETSRSASSTSTDNSVVDPDETVSVVDEEYSDLSPQSDWVEVKSTRKGKHQSVRKVRTRDKHLSSPEEPSEITSEMSVDDKVELITQMGFSKTQAIKALQACDKDLQRSVDWLISKPTSNKSSS</sequence>
<dbReference type="InterPro" id="IPR027417">
    <property type="entry name" value="P-loop_NTPase"/>
</dbReference>
<feature type="domain" description="C3H1-type" evidence="7">
    <location>
        <begin position="205"/>
        <end position="228"/>
    </location>
</feature>
<evidence type="ECO:0000313" key="9">
    <source>
        <dbReference type="Proteomes" id="UP001642540"/>
    </source>
</evidence>
<comment type="caution">
    <text evidence="8">The sequence shown here is derived from an EMBL/GenBank/DDBJ whole genome shotgun (WGS) entry which is preliminary data.</text>
</comment>
<evidence type="ECO:0008006" key="10">
    <source>
        <dbReference type="Google" id="ProtNLM"/>
    </source>
</evidence>
<dbReference type="PROSITE" id="PS50030">
    <property type="entry name" value="UBA"/>
    <property type="match status" value="1"/>
</dbReference>
<dbReference type="Pfam" id="PF00627">
    <property type="entry name" value="UBA"/>
    <property type="match status" value="1"/>
</dbReference>
<feature type="region of interest" description="Disordered" evidence="5">
    <location>
        <begin position="1588"/>
        <end position="1623"/>
    </location>
</feature>
<dbReference type="InterPro" id="IPR041677">
    <property type="entry name" value="DNA2/NAM7_AAA_11"/>
</dbReference>
<dbReference type="Proteomes" id="UP001642540">
    <property type="component" value="Unassembled WGS sequence"/>
</dbReference>
<evidence type="ECO:0000313" key="8">
    <source>
        <dbReference type="EMBL" id="CAL8121816.1"/>
    </source>
</evidence>